<dbReference type="STRING" id="1580092.NADRNF5_1333"/>
<organism evidence="2 3">
    <name type="scientific">Nitrosopumilus adriaticus</name>
    <dbReference type="NCBI Taxonomy" id="1580092"/>
    <lineage>
        <taxon>Archaea</taxon>
        <taxon>Nitrososphaerota</taxon>
        <taxon>Nitrososphaeria</taxon>
        <taxon>Nitrosopumilales</taxon>
        <taxon>Nitrosopumilaceae</taxon>
        <taxon>Nitrosopumilus</taxon>
    </lineage>
</organism>
<dbReference type="SMART" id="SM00448">
    <property type="entry name" value="REC"/>
    <property type="match status" value="1"/>
</dbReference>
<dbReference type="HOGENOM" id="CLU_898992_0_0_2"/>
<evidence type="ECO:0000259" key="1">
    <source>
        <dbReference type="PROSITE" id="PS50110"/>
    </source>
</evidence>
<dbReference type="InterPro" id="IPR040572">
    <property type="entry name" value="TackOD1"/>
</dbReference>
<dbReference type="Gene3D" id="3.40.50.2300">
    <property type="match status" value="1"/>
</dbReference>
<dbReference type="EMBL" id="CP011070">
    <property type="protein sequence ID" value="AJW71019.1"/>
    <property type="molecule type" value="Genomic_DNA"/>
</dbReference>
<sequence>MKIMGFYNSTILVIEDSKAVRIMLSQYIKKIGFSKIIESETGEEGIRKFNELVEIEITPIVFVGYHLPDMSAAEIIPNILSKMPITKIILETSKDRHEESVRSLFSLGISHYMPKPLRFENMKEVIRTIKEEFELDETLGVETESDRIKEHLKAVHRTSITRISQNCGLSTKQVLTYLQKLKSKGDVMQMNSIREILCSNCNSVNTSTIFSCPKCASSNFSETRLIEHYDCGSVHPDIMFKDDICPQCQKEIKALGVDYRIMSNLFICKDCTERFPNPDIDMNCIKCGNKFTFFDGKWIDSPTFMWMKEPLESENTDEEITNQEIMNTISNSNQMV</sequence>
<dbReference type="SUPFAM" id="SSF52172">
    <property type="entry name" value="CheY-like"/>
    <property type="match status" value="1"/>
</dbReference>
<dbReference type="InterPro" id="IPR011006">
    <property type="entry name" value="CheY-like_superfamily"/>
</dbReference>
<dbReference type="KEGG" id="nin:NADRNF5_1333"/>
<feature type="domain" description="Response regulatory" evidence="1">
    <location>
        <begin position="10"/>
        <end position="130"/>
    </location>
</feature>
<evidence type="ECO:0000313" key="3">
    <source>
        <dbReference type="Proteomes" id="UP000032408"/>
    </source>
</evidence>
<name>A0A0D5C2J5_9ARCH</name>
<reference evidence="2 3" key="2">
    <citation type="journal article" date="2016" name="ISME J.">
        <title>Physiological and genomic characterization of two novel marine thaumarchaeal strains indicates niche differentiation.</title>
        <authorList>
            <person name="Bayer B."/>
            <person name="Vojvoda J."/>
            <person name="Offre P."/>
            <person name="Alves R.J."/>
            <person name="Elisabeth N.H."/>
            <person name="Garcia J.A."/>
            <person name="Volland J.M."/>
            <person name="Srivastava A."/>
            <person name="Schleper C."/>
            <person name="Herndl G.J."/>
        </authorList>
    </citation>
    <scope>NUCLEOTIDE SEQUENCE [LARGE SCALE GENOMIC DNA]</scope>
    <source>
        <strain evidence="2 3">NF5</strain>
    </source>
</reference>
<dbReference type="Proteomes" id="UP000032408">
    <property type="component" value="Chromosome"/>
</dbReference>
<accession>A0A0D5C2J5</accession>
<dbReference type="Pfam" id="PF00072">
    <property type="entry name" value="Response_reg"/>
    <property type="match status" value="1"/>
</dbReference>
<proteinExistence type="predicted"/>
<dbReference type="InterPro" id="IPR052048">
    <property type="entry name" value="ST_Response_Regulator"/>
</dbReference>
<gene>
    <name evidence="2" type="ORF">NADRNF5_1333</name>
</gene>
<dbReference type="AlphaFoldDB" id="A0A0D5C2J5"/>
<dbReference type="Pfam" id="PF18551">
    <property type="entry name" value="TackOD1"/>
    <property type="match status" value="1"/>
</dbReference>
<dbReference type="InterPro" id="IPR001789">
    <property type="entry name" value="Sig_transdc_resp-reg_receiver"/>
</dbReference>
<dbReference type="CDD" id="cd00156">
    <property type="entry name" value="REC"/>
    <property type="match status" value="1"/>
</dbReference>
<evidence type="ECO:0000313" key="2">
    <source>
        <dbReference type="EMBL" id="AJW71019.1"/>
    </source>
</evidence>
<keyword evidence="3" id="KW-1185">Reference proteome</keyword>
<protein>
    <submittedName>
        <fullName evidence="2">Response regulator receiver domain protein</fullName>
    </submittedName>
</protein>
<dbReference type="PANTHER" id="PTHR43228:SF1">
    <property type="entry name" value="TWO-COMPONENT RESPONSE REGULATOR ARR22"/>
    <property type="match status" value="1"/>
</dbReference>
<dbReference type="PROSITE" id="PS50110">
    <property type="entry name" value="RESPONSE_REGULATORY"/>
    <property type="match status" value="1"/>
</dbReference>
<dbReference type="PANTHER" id="PTHR43228">
    <property type="entry name" value="TWO-COMPONENT RESPONSE REGULATOR"/>
    <property type="match status" value="1"/>
</dbReference>
<reference evidence="3" key="1">
    <citation type="submission" date="2015-03" db="EMBL/GenBank/DDBJ databases">
        <title>Characterization of two novel Thaumarchaeota isolated from the Northern Adriatic Sea.</title>
        <authorList>
            <person name="Bayer B."/>
            <person name="Vojvoda J."/>
            <person name="Offre P."/>
            <person name="Srivastava A."/>
            <person name="Elisabeth N."/>
            <person name="Garcia J.A.L."/>
            <person name="Schleper C."/>
            <person name="Herndl G.J."/>
        </authorList>
    </citation>
    <scope>NUCLEOTIDE SEQUENCE [LARGE SCALE GENOMIC DNA]</scope>
    <source>
        <strain evidence="3">NF5</strain>
    </source>
</reference>
<dbReference type="GO" id="GO:0000160">
    <property type="term" value="P:phosphorelay signal transduction system"/>
    <property type="evidence" value="ECO:0007669"/>
    <property type="project" value="InterPro"/>
</dbReference>